<name>A0ABY3PGV7_9CYAN</name>
<proteinExistence type="predicted"/>
<dbReference type="InterPro" id="IPR007138">
    <property type="entry name" value="ABM_dom"/>
</dbReference>
<gene>
    <name evidence="2" type="ORF">ISF26_13205</name>
</gene>
<accession>A0ABY3PGV7</accession>
<keyword evidence="3" id="KW-1185">Reference proteome</keyword>
<sequence>MTTRLDPTSGAKIILALFRFRPRHAPDAETEAAIAHLTGVLSAIDGFIAHRDYLASDGEVLTLVEFASTPALDRWRDHPEHMLAKLHDGQRTMASWTVEIGEVLEKYDSAHPRFTREA</sequence>
<evidence type="ECO:0000313" key="2">
    <source>
        <dbReference type="EMBL" id="UFP92787.1"/>
    </source>
</evidence>
<evidence type="ECO:0000313" key="3">
    <source>
        <dbReference type="Proteomes" id="UP001054846"/>
    </source>
</evidence>
<dbReference type="SUPFAM" id="SSF54909">
    <property type="entry name" value="Dimeric alpha+beta barrel"/>
    <property type="match status" value="1"/>
</dbReference>
<dbReference type="RefSeq" id="WP_230839782.1">
    <property type="nucleotide sequence ID" value="NZ_CP063845.1"/>
</dbReference>
<protein>
    <recommendedName>
        <fullName evidence="1">ABM domain-containing protein</fullName>
    </recommendedName>
</protein>
<organism evidence="2 3">
    <name type="scientific">Gloeobacter morelensis MG652769</name>
    <dbReference type="NCBI Taxonomy" id="2781736"/>
    <lineage>
        <taxon>Bacteria</taxon>
        <taxon>Bacillati</taxon>
        <taxon>Cyanobacteriota</taxon>
        <taxon>Cyanophyceae</taxon>
        <taxon>Gloeobacterales</taxon>
        <taxon>Gloeobacteraceae</taxon>
        <taxon>Gloeobacter</taxon>
        <taxon>Gloeobacter morelensis</taxon>
    </lineage>
</organism>
<dbReference type="EMBL" id="CP063845">
    <property type="protein sequence ID" value="UFP92787.1"/>
    <property type="molecule type" value="Genomic_DNA"/>
</dbReference>
<dbReference type="Proteomes" id="UP001054846">
    <property type="component" value="Chromosome"/>
</dbReference>
<dbReference type="InterPro" id="IPR011008">
    <property type="entry name" value="Dimeric_a/b-barrel"/>
</dbReference>
<dbReference type="Gene3D" id="3.30.70.100">
    <property type="match status" value="1"/>
</dbReference>
<feature type="domain" description="ABM" evidence="1">
    <location>
        <begin position="14"/>
        <end position="81"/>
    </location>
</feature>
<dbReference type="Pfam" id="PF03992">
    <property type="entry name" value="ABM"/>
    <property type="match status" value="1"/>
</dbReference>
<reference evidence="2 3" key="1">
    <citation type="journal article" date="2021" name="Genome Biol. Evol.">
        <title>Complete Genome Sequencing of a Novel Gloeobacter Species from a Waterfall Cave in Mexico.</title>
        <authorList>
            <person name="Saw J.H."/>
            <person name="Cardona T."/>
            <person name="Montejano G."/>
        </authorList>
    </citation>
    <scope>NUCLEOTIDE SEQUENCE [LARGE SCALE GENOMIC DNA]</scope>
    <source>
        <strain evidence="2">MG652769</strain>
    </source>
</reference>
<evidence type="ECO:0000259" key="1">
    <source>
        <dbReference type="Pfam" id="PF03992"/>
    </source>
</evidence>